<dbReference type="GO" id="GO:0016702">
    <property type="term" value="F:oxidoreductase activity, acting on single donors with incorporation of molecular oxygen, incorporation of two atoms of oxygen"/>
    <property type="evidence" value="ECO:0007669"/>
    <property type="project" value="UniProtKB-ARBA"/>
</dbReference>
<keyword evidence="5" id="KW-0560">Oxidoreductase</keyword>
<evidence type="ECO:0000256" key="2">
    <source>
        <dbReference type="ARBA" id="ARBA00007581"/>
    </source>
</evidence>
<dbReference type="GO" id="GO:0008270">
    <property type="term" value="F:zinc ion binding"/>
    <property type="evidence" value="ECO:0007669"/>
    <property type="project" value="InterPro"/>
</dbReference>
<evidence type="ECO:0000256" key="4">
    <source>
        <dbReference type="ARBA" id="ARBA00022833"/>
    </source>
</evidence>
<organism evidence="7 8">
    <name type="scientific">Bacteriovorax stolpii</name>
    <name type="common">Bdellovibrio stolpii</name>
    <dbReference type="NCBI Taxonomy" id="960"/>
    <lineage>
        <taxon>Bacteria</taxon>
        <taxon>Pseudomonadati</taxon>
        <taxon>Bdellovibrionota</taxon>
        <taxon>Bacteriovoracia</taxon>
        <taxon>Bacteriovoracales</taxon>
        <taxon>Bacteriovoracaceae</taxon>
        <taxon>Bacteriovorax</taxon>
    </lineage>
</organism>
<reference evidence="7 8" key="1">
    <citation type="submission" date="2018-01" db="EMBL/GenBank/DDBJ databases">
        <title>Complete genome sequence of Bacteriovorax stolpii DSM12778.</title>
        <authorList>
            <person name="Tang B."/>
            <person name="Chang J."/>
        </authorList>
    </citation>
    <scope>NUCLEOTIDE SEQUENCE [LARGE SCALE GENOMIC DNA]</scope>
    <source>
        <strain evidence="7 8">DSM 12778</strain>
    </source>
</reference>
<sequence length="271" mass="30555">MTATTYIGSKSTQKMPVLFIGHGSPMNALADNAFTRHLRTLGETLPRPKKILMVSAHWMTKGVEVQASLTPKMIYDFYGFPKELSDIVYPALGNPELAGEVKNSLHIYQAELDHDWGFDHGGWSVLHHMYPKADIPVVQLSLNQNFMNLRDHHKLAQELKKLRGEGVLIIGSGNIVHNLRQLSRSETAPVFEWAREFDGIIKDAILKHDMTQLLAEDPSKYPLWKMAHPSIDHYLPLLYVLGASDPNEKVIFPYEDFELGSLSMRSVLIGA</sequence>
<dbReference type="InterPro" id="IPR004183">
    <property type="entry name" value="Xdiol_dOase_suB"/>
</dbReference>
<comment type="cofactor">
    <cofactor evidence="1">
        <name>Zn(2+)</name>
        <dbReference type="ChEBI" id="CHEBI:29105"/>
    </cofactor>
</comment>
<proteinExistence type="inferred from homology"/>
<evidence type="ECO:0000259" key="6">
    <source>
        <dbReference type="Pfam" id="PF02900"/>
    </source>
</evidence>
<dbReference type="PANTHER" id="PTHR30096">
    <property type="entry name" value="4,5-DOPA DIOXYGENASE EXTRADIOL-LIKE PROTEIN"/>
    <property type="match status" value="1"/>
</dbReference>
<evidence type="ECO:0000313" key="8">
    <source>
        <dbReference type="Proteomes" id="UP000235584"/>
    </source>
</evidence>
<dbReference type="AlphaFoldDB" id="A0A2K9NZP6"/>
<dbReference type="SUPFAM" id="SSF53213">
    <property type="entry name" value="LigB-like"/>
    <property type="match status" value="1"/>
</dbReference>
<keyword evidence="3" id="KW-0479">Metal-binding</keyword>
<evidence type="ECO:0000256" key="1">
    <source>
        <dbReference type="ARBA" id="ARBA00001947"/>
    </source>
</evidence>
<dbReference type="InterPro" id="IPR014436">
    <property type="entry name" value="Extradiol_dOase_DODA"/>
</dbReference>
<evidence type="ECO:0000256" key="3">
    <source>
        <dbReference type="ARBA" id="ARBA00022723"/>
    </source>
</evidence>
<feature type="domain" description="Extradiol ring-cleavage dioxygenase class III enzyme subunit B" evidence="6">
    <location>
        <begin position="40"/>
        <end position="246"/>
    </location>
</feature>
<protein>
    <submittedName>
        <fullName evidence="7">4,5-DOPA dioxygenase extradiol</fullName>
    </submittedName>
</protein>
<dbReference type="Gene3D" id="3.40.830.10">
    <property type="entry name" value="LigB-like"/>
    <property type="match status" value="1"/>
</dbReference>
<name>A0A2K9NZP6_BACTC</name>
<gene>
    <name evidence="7" type="ORF">C0V70_01195</name>
</gene>
<keyword evidence="8" id="KW-1185">Reference proteome</keyword>
<dbReference type="CDD" id="cd07363">
    <property type="entry name" value="45_DOPA_Dioxygenase"/>
    <property type="match status" value="1"/>
</dbReference>
<dbReference type="EMBL" id="CP025704">
    <property type="protein sequence ID" value="AUO00145.1"/>
    <property type="molecule type" value="Genomic_DNA"/>
</dbReference>
<comment type="similarity">
    <text evidence="2">Belongs to the DODA-type extradiol aromatic ring-opening dioxygenase family.</text>
</comment>
<dbReference type="PANTHER" id="PTHR30096:SF0">
    <property type="entry name" value="4,5-DOPA DIOXYGENASE EXTRADIOL-LIKE PROTEIN"/>
    <property type="match status" value="1"/>
</dbReference>
<evidence type="ECO:0000256" key="5">
    <source>
        <dbReference type="ARBA" id="ARBA00023002"/>
    </source>
</evidence>
<keyword evidence="4" id="KW-0862">Zinc</keyword>
<dbReference type="NCBIfam" id="NF007914">
    <property type="entry name" value="PRK10628.1"/>
    <property type="match status" value="1"/>
</dbReference>
<accession>A0A2K9NZP6</accession>
<evidence type="ECO:0000313" key="7">
    <source>
        <dbReference type="EMBL" id="AUO00145.1"/>
    </source>
</evidence>
<dbReference type="KEGG" id="bsto:C0V70_01195"/>
<keyword evidence="7" id="KW-0223">Dioxygenase</keyword>
<dbReference type="Proteomes" id="UP000235584">
    <property type="component" value="Chromosome"/>
</dbReference>
<dbReference type="PIRSF" id="PIRSF006157">
    <property type="entry name" value="Doxgns_DODA"/>
    <property type="match status" value="1"/>
</dbReference>
<dbReference type="Pfam" id="PF02900">
    <property type="entry name" value="LigB"/>
    <property type="match status" value="1"/>
</dbReference>
<dbReference type="GO" id="GO:0008198">
    <property type="term" value="F:ferrous iron binding"/>
    <property type="evidence" value="ECO:0007669"/>
    <property type="project" value="InterPro"/>
</dbReference>